<protein>
    <submittedName>
        <fullName evidence="11">Cnd3 domain-containing protein</fullName>
    </submittedName>
</protein>
<keyword evidence="6" id="KW-0226">DNA condensation</keyword>
<dbReference type="GO" id="GO:0051301">
    <property type="term" value="P:cell division"/>
    <property type="evidence" value="ECO:0007669"/>
    <property type="project" value="UniProtKB-KW"/>
</dbReference>
<dbReference type="GO" id="GO:0000793">
    <property type="term" value="C:condensed chromosome"/>
    <property type="evidence" value="ECO:0007669"/>
    <property type="project" value="TreeGrafter"/>
</dbReference>
<evidence type="ECO:0000256" key="3">
    <source>
        <dbReference type="ARBA" id="ARBA00022454"/>
    </source>
</evidence>
<evidence type="ECO:0000256" key="2">
    <source>
        <dbReference type="ARBA" id="ARBA00006533"/>
    </source>
</evidence>
<keyword evidence="10" id="KW-1185">Reference proteome</keyword>
<dbReference type="InterPro" id="IPR025977">
    <property type="entry name" value="Cnd3_C"/>
</dbReference>
<dbReference type="InterPro" id="IPR011989">
    <property type="entry name" value="ARM-like"/>
</dbReference>
<accession>A0A183IFV8</accession>
<dbReference type="Gene3D" id="1.25.10.10">
    <property type="entry name" value="Leucine-rich Repeat Variant"/>
    <property type="match status" value="1"/>
</dbReference>
<reference evidence="11" key="1">
    <citation type="submission" date="2016-06" db="UniProtKB">
        <authorList>
            <consortium name="WormBaseParasite"/>
        </authorList>
    </citation>
    <scope>IDENTIFICATION</scope>
</reference>
<evidence type="ECO:0000259" key="8">
    <source>
        <dbReference type="Pfam" id="PF12719"/>
    </source>
</evidence>
<dbReference type="PANTHER" id="PTHR14418:SF5">
    <property type="entry name" value="CONDENSIN COMPLEX SUBUNIT 3"/>
    <property type="match status" value="1"/>
</dbReference>
<dbReference type="SUPFAM" id="SSF48371">
    <property type="entry name" value="ARM repeat"/>
    <property type="match status" value="1"/>
</dbReference>
<evidence type="ECO:0000313" key="11">
    <source>
        <dbReference type="WBParaSite" id="SBAD_0000262501-mRNA-1"/>
    </source>
</evidence>
<evidence type="ECO:0000256" key="4">
    <source>
        <dbReference type="ARBA" id="ARBA00022618"/>
    </source>
</evidence>
<dbReference type="GO" id="GO:0007076">
    <property type="term" value="P:mitotic chromosome condensation"/>
    <property type="evidence" value="ECO:0007669"/>
    <property type="project" value="InterPro"/>
</dbReference>
<dbReference type="OrthoDB" id="27187at2759"/>
<dbReference type="InterPro" id="IPR027165">
    <property type="entry name" value="CND3"/>
</dbReference>
<comment type="similarity">
    <text evidence="2">Belongs to the CND3 (condensin subunit 3) family.</text>
</comment>
<dbReference type="PANTHER" id="PTHR14418">
    <property type="entry name" value="CONDENSIN COMPLEX SUBUNIT 3-RELATED"/>
    <property type="match status" value="1"/>
</dbReference>
<feature type="domain" description="Nuclear condensin complex subunit 3 C-terminal" evidence="8">
    <location>
        <begin position="809"/>
        <end position="1047"/>
    </location>
</feature>
<keyword evidence="3" id="KW-0158">Chromosome</keyword>
<keyword evidence="5" id="KW-0498">Mitosis</keyword>
<dbReference type="Gene3D" id="3.30.160.60">
    <property type="entry name" value="Classic Zinc Finger"/>
    <property type="match status" value="1"/>
</dbReference>
<dbReference type="SUPFAM" id="SSF57667">
    <property type="entry name" value="beta-beta-alpha zinc fingers"/>
    <property type="match status" value="1"/>
</dbReference>
<organism evidence="11">
    <name type="scientific">Soboliphyme baturini</name>
    <dbReference type="NCBI Taxonomy" id="241478"/>
    <lineage>
        <taxon>Eukaryota</taxon>
        <taxon>Metazoa</taxon>
        <taxon>Ecdysozoa</taxon>
        <taxon>Nematoda</taxon>
        <taxon>Enoplea</taxon>
        <taxon>Dorylaimia</taxon>
        <taxon>Dioctophymatida</taxon>
        <taxon>Dioctophymatoidea</taxon>
        <taxon>Soboliphymatidae</taxon>
        <taxon>Soboliphyme</taxon>
    </lineage>
</organism>
<dbReference type="InterPro" id="IPR016024">
    <property type="entry name" value="ARM-type_fold"/>
</dbReference>
<evidence type="ECO:0000313" key="10">
    <source>
        <dbReference type="Proteomes" id="UP000270296"/>
    </source>
</evidence>
<dbReference type="GO" id="GO:0000796">
    <property type="term" value="C:condensin complex"/>
    <property type="evidence" value="ECO:0007669"/>
    <property type="project" value="InterPro"/>
</dbReference>
<proteinExistence type="inferred from homology"/>
<dbReference type="InterPro" id="IPR036236">
    <property type="entry name" value="Znf_C2H2_sf"/>
</dbReference>
<sequence length="1061" mass="120245">MLDGAPCSSKNDCVRIKEDTDSVADMDCGDVVANQSVVPVVLTVGGYPGRKVDGRNMSGLSPSKPATFFCMICNREFTNVYYKRHMIVHTNARPYVCSFCGKRFNELMAKKAEADVLKCNSSVADELRNLNERVTFLSHQVNQLMDGLRIRKCECSRCASLIKSSFDVTGVGKIKTPFPRNRGSNGHVCEYVNSTMNALQKSHRRVTDSVDQLLPKIMAERVSCATPATPFRVTSVLEKLSTSINGSCMNVPELTSEVHVEDPDGESAALPVIVQERSTRHTQGDAAAEFLMALHDPCYIQMKSMFQGSQCLKLSTQRLSNEMMTLFEKANTEQFTKHFFHLLCYALRIKENSPIVDSCLRFAANFAARNDVVQRQNMNIFRSSLFTLLLSILLHPAKTIRARCCQYMRLLLDAISESEDPPIIDNETFDRLLNALKDRVKDKVCHVRATAASALIALYKQIISSPSFVDNDKDPNRGTLVRGTDSEALQFLLRYDPSPEVRASVIQDIAINKRTLAIILERCRDEVDIVRKAGIKVLSTRVQLRHLSISQRNMLISQGLNDQNENVRDICKKKLIPAWLDSCHNNVAELIWKLDVITHEETVRKTLFAIFDQRPKAFAVKNFNLLNDRKLIEEINCEKMFYWFTLISYIVIAETDNDKFTQADREELLDSLLPTLPDLTDYIKNYVTKSSCAVTPENTLSFHFIASHLFRLLSFIDLSDEFCRKYLKTALEDLLSDNSVSADLYKDIVPIYFVVTRDIDQAIAWVAEKFSEYMNSHRIPVVQPDSSDEEITFNFNDEKNVFDEKDITKFLVITKEVLQLSQVQSINATLRYLFDKMVVPAIQHDSPSIRVLAFQVLSLYCVMDKQLATKYAHLFLQTLKIDVESAKIMAIKALFDLTGLYGIDVLEDALESSSVDYNSKSDNFINLLSTYLDKENSVFQTLLVEGYSRLLIYRIIYSPALVSRMILMWFNPVSKGEPAVRRCIGAFLPMYAISDVYVANQEALEEAFLPTLRALVTAPLDNPLSRVDPANVVSFLIRLTSWEYLGRDSPGKQVSNKIFVM</sequence>
<keyword evidence="4" id="KW-0132">Cell division</keyword>
<evidence type="ECO:0000256" key="5">
    <source>
        <dbReference type="ARBA" id="ARBA00022776"/>
    </source>
</evidence>
<reference evidence="9 10" key="2">
    <citation type="submission" date="2018-11" db="EMBL/GenBank/DDBJ databases">
        <authorList>
            <consortium name="Pathogen Informatics"/>
        </authorList>
    </citation>
    <scope>NUCLEOTIDE SEQUENCE [LARGE SCALE GENOMIC DNA]</scope>
</reference>
<dbReference type="Proteomes" id="UP000270296">
    <property type="component" value="Unassembled WGS sequence"/>
</dbReference>
<evidence type="ECO:0000256" key="6">
    <source>
        <dbReference type="ARBA" id="ARBA00023067"/>
    </source>
</evidence>
<dbReference type="GO" id="GO:0005737">
    <property type="term" value="C:cytoplasm"/>
    <property type="evidence" value="ECO:0007669"/>
    <property type="project" value="TreeGrafter"/>
</dbReference>
<evidence type="ECO:0000256" key="1">
    <source>
        <dbReference type="ARBA" id="ARBA00004286"/>
    </source>
</evidence>
<dbReference type="EMBL" id="UZAM01007255">
    <property type="protein sequence ID" value="VDO97838.1"/>
    <property type="molecule type" value="Genomic_DNA"/>
</dbReference>
<dbReference type="Pfam" id="PF12719">
    <property type="entry name" value="Cnd3"/>
    <property type="match status" value="1"/>
</dbReference>
<keyword evidence="7" id="KW-0131">Cell cycle</keyword>
<evidence type="ECO:0000256" key="7">
    <source>
        <dbReference type="ARBA" id="ARBA00023306"/>
    </source>
</evidence>
<name>A0A183IFV8_9BILA</name>
<dbReference type="WBParaSite" id="SBAD_0000262501-mRNA-1">
    <property type="protein sequence ID" value="SBAD_0000262501-mRNA-1"/>
    <property type="gene ID" value="SBAD_0000262501"/>
</dbReference>
<gene>
    <name evidence="9" type="ORF">SBAD_LOCUS2502</name>
</gene>
<comment type="subcellular location">
    <subcellularLocation>
        <location evidence="1">Chromosome</location>
    </subcellularLocation>
</comment>
<dbReference type="AlphaFoldDB" id="A0A183IFV8"/>
<evidence type="ECO:0000313" key="9">
    <source>
        <dbReference type="EMBL" id="VDO97838.1"/>
    </source>
</evidence>